<sequence length="481" mass="54203">MSTPINILSVKIGEGLFAFDGAKVEQILRVPSITSMPLTSNSIKGVSSISGKTTTIVDMATILNKVEVDTSSKQARVLTIKYEDKEYGVLVDAVLEMESVEEENYEVSKKDNSKISGLYKKDEKIYQIIDTDIAISSLSLVNYSPVLLDKFGQNNQEEDNQKVEDLNNLRYIFLTLGEEYFAISLEVAREIIFIPENITGISEAGNGVIGMITLRNELIIALDLKKIINIDEKQNITKEQEKQKRFLLLNYEGKSVALLVDSINEVKDIPSEKIEVLPSRFADSKVESIFKDENKITSIISTVFLKDLAKEYVIEEEEPKRIDDELKAKESEMSEIAAFKIKDEEFALDIQDVQEIIKYTQVTPIPEAPEFVDGLINLRGAVIPIVSLPNRLGFEKEITSKSKILICDLKGEKIGLFVDDVNEIMFINEQDINQSNSEDSLFSEVIILDEGKRIILKLRITELLDDKTLDDIKIIKEKEAS</sequence>
<feature type="domain" description="CheW-like" evidence="1">
    <location>
        <begin position="168"/>
        <end position="311"/>
    </location>
</feature>
<dbReference type="PROSITE" id="PS50851">
    <property type="entry name" value="CHEW"/>
    <property type="match status" value="3"/>
</dbReference>
<feature type="domain" description="CheW-like" evidence="1">
    <location>
        <begin position="333"/>
        <end position="469"/>
    </location>
</feature>
<accession>A0ABX4LM83</accession>
<comment type="caution">
    <text evidence="2">The sequence shown here is derived from an EMBL/GenBank/DDBJ whole genome shotgun (WGS) entry which is preliminary data.</text>
</comment>
<gene>
    <name evidence="2" type="ORF">CPG37_11600</name>
</gene>
<dbReference type="Proteomes" id="UP000221384">
    <property type="component" value="Unassembled WGS sequence"/>
</dbReference>
<dbReference type="SUPFAM" id="SSF50341">
    <property type="entry name" value="CheW-like"/>
    <property type="match status" value="3"/>
</dbReference>
<proteinExistence type="predicted"/>
<dbReference type="Gene3D" id="2.30.30.40">
    <property type="entry name" value="SH3 Domains"/>
    <property type="match status" value="3"/>
</dbReference>
<dbReference type="RefSeq" id="WP_099335107.1">
    <property type="nucleotide sequence ID" value="NZ_CP042812.1"/>
</dbReference>
<dbReference type="PANTHER" id="PTHR22617:SF23">
    <property type="entry name" value="CHEMOTAXIS PROTEIN CHEW"/>
    <property type="match status" value="1"/>
</dbReference>
<reference evidence="2 3" key="1">
    <citation type="submission" date="2017-09" db="EMBL/GenBank/DDBJ databases">
        <authorList>
            <person name="Perez-Cataluna A."/>
            <person name="Figueras M.J."/>
            <person name="Salas-Masso N."/>
        </authorList>
    </citation>
    <scope>NUCLEOTIDE SEQUENCE [LARGE SCALE GENOMIC DNA]</scope>
    <source>
        <strain evidence="2 3">F138-33</strain>
    </source>
</reference>
<name>A0ABX4LM83_9BACT</name>
<dbReference type="InterPro" id="IPR039315">
    <property type="entry name" value="CheW"/>
</dbReference>
<dbReference type="Pfam" id="PF01584">
    <property type="entry name" value="CheW"/>
    <property type="match status" value="3"/>
</dbReference>
<feature type="domain" description="CheW-like" evidence="1">
    <location>
        <begin position="4"/>
        <end position="140"/>
    </location>
</feature>
<evidence type="ECO:0000259" key="1">
    <source>
        <dbReference type="PROSITE" id="PS50851"/>
    </source>
</evidence>
<dbReference type="Gene3D" id="2.40.50.180">
    <property type="entry name" value="CheA-289, Domain 4"/>
    <property type="match status" value="3"/>
</dbReference>
<organism evidence="2 3">
    <name type="scientific">Malaciobacter canalis</name>
    <dbReference type="NCBI Taxonomy" id="1912871"/>
    <lineage>
        <taxon>Bacteria</taxon>
        <taxon>Pseudomonadati</taxon>
        <taxon>Campylobacterota</taxon>
        <taxon>Epsilonproteobacteria</taxon>
        <taxon>Campylobacterales</taxon>
        <taxon>Arcobacteraceae</taxon>
        <taxon>Malaciobacter</taxon>
    </lineage>
</organism>
<dbReference type="InterPro" id="IPR002545">
    <property type="entry name" value="CheW-lke_dom"/>
</dbReference>
<dbReference type="InterPro" id="IPR036061">
    <property type="entry name" value="CheW-like_dom_sf"/>
</dbReference>
<evidence type="ECO:0000313" key="3">
    <source>
        <dbReference type="Proteomes" id="UP000221384"/>
    </source>
</evidence>
<keyword evidence="3" id="KW-1185">Reference proteome</keyword>
<dbReference type="PANTHER" id="PTHR22617">
    <property type="entry name" value="CHEMOTAXIS SENSOR HISTIDINE KINASE-RELATED"/>
    <property type="match status" value="1"/>
</dbReference>
<dbReference type="EMBL" id="NWVW01000016">
    <property type="protein sequence ID" value="PHO08964.1"/>
    <property type="molecule type" value="Genomic_DNA"/>
</dbReference>
<dbReference type="SMART" id="SM00260">
    <property type="entry name" value="CheW"/>
    <property type="match status" value="3"/>
</dbReference>
<evidence type="ECO:0000313" key="2">
    <source>
        <dbReference type="EMBL" id="PHO08964.1"/>
    </source>
</evidence>
<protein>
    <recommendedName>
        <fullName evidence="1">CheW-like domain-containing protein</fullName>
    </recommendedName>
</protein>